<proteinExistence type="predicted"/>
<accession>A0A073KCG7</accession>
<keyword evidence="1" id="KW-0472">Membrane</keyword>
<feature type="transmembrane region" description="Helical" evidence="1">
    <location>
        <begin position="43"/>
        <end position="62"/>
    </location>
</feature>
<evidence type="ECO:0000313" key="3">
    <source>
        <dbReference type="Proteomes" id="UP000027778"/>
    </source>
</evidence>
<name>A0A073KCG7_9BACI</name>
<evidence type="ECO:0000313" key="2">
    <source>
        <dbReference type="EMBL" id="KEK24924.1"/>
    </source>
</evidence>
<keyword evidence="1" id="KW-0812">Transmembrane</keyword>
<gene>
    <name evidence="2" type="ORF">BAGA_21855</name>
</gene>
<reference evidence="2 3" key="1">
    <citation type="submission" date="2014-06" db="EMBL/GenBank/DDBJ databases">
        <title>Draft genome sequence of Bacillus gaemokensis JCM 15801 (MCCC 1A00707).</title>
        <authorList>
            <person name="Lai Q."/>
            <person name="Liu Y."/>
            <person name="Shao Z."/>
        </authorList>
    </citation>
    <scope>NUCLEOTIDE SEQUENCE [LARGE SCALE GENOMIC DNA]</scope>
    <source>
        <strain evidence="2 3">JCM 15801</strain>
    </source>
</reference>
<organism evidence="2 3">
    <name type="scientific">Bacillus gaemokensis</name>
    <dbReference type="NCBI Taxonomy" id="574375"/>
    <lineage>
        <taxon>Bacteria</taxon>
        <taxon>Bacillati</taxon>
        <taxon>Bacillota</taxon>
        <taxon>Bacilli</taxon>
        <taxon>Bacillales</taxon>
        <taxon>Bacillaceae</taxon>
        <taxon>Bacillus</taxon>
        <taxon>Bacillus cereus group</taxon>
    </lineage>
</organism>
<dbReference type="Pfam" id="PF26302">
    <property type="entry name" value="YhzF"/>
    <property type="match status" value="1"/>
</dbReference>
<protein>
    <submittedName>
        <fullName evidence="2">Uncharacterized protein</fullName>
    </submittedName>
</protein>
<evidence type="ECO:0000256" key="1">
    <source>
        <dbReference type="SAM" id="Phobius"/>
    </source>
</evidence>
<sequence length="63" mass="7399">MKLVTTICFIVSLFFLVRAMHLLLFVKQKRSYPPAFWVKKQAMQYISFGGVGLLCTLLFYMFL</sequence>
<dbReference type="Proteomes" id="UP000027778">
    <property type="component" value="Unassembled WGS sequence"/>
</dbReference>
<dbReference type="EMBL" id="JOTM01000004">
    <property type="protein sequence ID" value="KEK24924.1"/>
    <property type="molecule type" value="Genomic_DNA"/>
</dbReference>
<keyword evidence="1" id="KW-1133">Transmembrane helix</keyword>
<comment type="caution">
    <text evidence="2">The sequence shown here is derived from an EMBL/GenBank/DDBJ whole genome shotgun (WGS) entry which is preliminary data.</text>
</comment>
<keyword evidence="3" id="KW-1185">Reference proteome</keyword>
<dbReference type="AlphaFoldDB" id="A0A073KCG7"/>
<dbReference type="InterPro" id="IPR058724">
    <property type="entry name" value="YhzF"/>
</dbReference>